<dbReference type="NCBIfam" id="TIGR01494">
    <property type="entry name" value="ATPase_P-type"/>
    <property type="match status" value="1"/>
</dbReference>
<evidence type="ECO:0000313" key="10">
    <source>
        <dbReference type="EMBL" id="NRF19477.1"/>
    </source>
</evidence>
<evidence type="ECO:0000259" key="9">
    <source>
        <dbReference type="Pfam" id="PF00122"/>
    </source>
</evidence>
<dbReference type="GO" id="GO:0046872">
    <property type="term" value="F:metal ion binding"/>
    <property type="evidence" value="ECO:0007669"/>
    <property type="project" value="UniProtKB-KW"/>
</dbReference>
<dbReference type="PROSITE" id="PS00154">
    <property type="entry name" value="ATPASE_E1_E2"/>
    <property type="match status" value="1"/>
</dbReference>
<dbReference type="Pfam" id="PF00122">
    <property type="entry name" value="E1-E2_ATPase"/>
    <property type="match status" value="1"/>
</dbReference>
<dbReference type="InterPro" id="IPR008250">
    <property type="entry name" value="ATPase_P-typ_transduc_dom_A_sf"/>
</dbReference>
<evidence type="ECO:0000256" key="6">
    <source>
        <dbReference type="ARBA" id="ARBA00039097"/>
    </source>
</evidence>
<dbReference type="EC" id="7.2.2.12" evidence="6"/>
<proteinExistence type="inferred from homology"/>
<keyword evidence="5 8" id="KW-0472">Membrane</keyword>
<keyword evidence="11" id="KW-1185">Reference proteome</keyword>
<dbReference type="GO" id="GO:0005524">
    <property type="term" value="F:ATP binding"/>
    <property type="evidence" value="ECO:0007669"/>
    <property type="project" value="UniProtKB-UniRule"/>
</dbReference>
<evidence type="ECO:0000256" key="7">
    <source>
        <dbReference type="ARBA" id="ARBA00047308"/>
    </source>
</evidence>
<dbReference type="Proteomes" id="UP001155820">
    <property type="component" value="Unassembled WGS sequence"/>
</dbReference>
<feature type="transmembrane region" description="Helical" evidence="8">
    <location>
        <begin position="575"/>
        <end position="593"/>
    </location>
</feature>
<dbReference type="PRINTS" id="PR00120">
    <property type="entry name" value="HATPASE"/>
</dbReference>
<feature type="transmembrane region" description="Helical" evidence="8">
    <location>
        <begin position="248"/>
        <end position="268"/>
    </location>
</feature>
<dbReference type="GO" id="GO:0015086">
    <property type="term" value="F:cadmium ion transmembrane transporter activity"/>
    <property type="evidence" value="ECO:0007669"/>
    <property type="project" value="TreeGrafter"/>
</dbReference>
<dbReference type="InterPro" id="IPR018303">
    <property type="entry name" value="ATPase_P-typ_P_site"/>
</dbReference>
<dbReference type="InterPro" id="IPR051014">
    <property type="entry name" value="Cation_Transport_ATPase_IB"/>
</dbReference>
<dbReference type="GO" id="GO:0016887">
    <property type="term" value="F:ATP hydrolysis activity"/>
    <property type="evidence" value="ECO:0007669"/>
    <property type="project" value="InterPro"/>
</dbReference>
<dbReference type="PRINTS" id="PR00119">
    <property type="entry name" value="CATATPASE"/>
</dbReference>
<dbReference type="GO" id="GO:0005886">
    <property type="term" value="C:plasma membrane"/>
    <property type="evidence" value="ECO:0007669"/>
    <property type="project" value="UniProtKB-SubCell"/>
</dbReference>
<evidence type="ECO:0000256" key="2">
    <source>
        <dbReference type="ARBA" id="ARBA00006024"/>
    </source>
</evidence>
<dbReference type="InterPro" id="IPR036412">
    <property type="entry name" value="HAD-like_sf"/>
</dbReference>
<dbReference type="InterPro" id="IPR027256">
    <property type="entry name" value="P-typ_ATPase_IB"/>
</dbReference>
<dbReference type="GO" id="GO:0016463">
    <property type="term" value="F:P-type zinc transporter activity"/>
    <property type="evidence" value="ECO:0007669"/>
    <property type="project" value="UniProtKB-EC"/>
</dbReference>
<comment type="catalytic activity">
    <reaction evidence="7">
        <text>Zn(2+)(in) + ATP + H2O = Zn(2+)(out) + ADP + phosphate + H(+)</text>
        <dbReference type="Rhea" id="RHEA:20621"/>
        <dbReference type="ChEBI" id="CHEBI:15377"/>
        <dbReference type="ChEBI" id="CHEBI:15378"/>
        <dbReference type="ChEBI" id="CHEBI:29105"/>
        <dbReference type="ChEBI" id="CHEBI:30616"/>
        <dbReference type="ChEBI" id="CHEBI:43474"/>
        <dbReference type="ChEBI" id="CHEBI:456216"/>
        <dbReference type="EC" id="7.2.2.12"/>
    </reaction>
</comment>
<evidence type="ECO:0000256" key="3">
    <source>
        <dbReference type="ARBA" id="ARBA00022692"/>
    </source>
</evidence>
<dbReference type="SUPFAM" id="SSF81665">
    <property type="entry name" value="Calcium ATPase, transmembrane domain M"/>
    <property type="match status" value="1"/>
</dbReference>
<dbReference type="InterPro" id="IPR059000">
    <property type="entry name" value="ATPase_P-type_domA"/>
</dbReference>
<comment type="subcellular location">
    <subcellularLocation>
        <location evidence="8">Cell membrane</location>
    </subcellularLocation>
    <subcellularLocation>
        <location evidence="1">Membrane</location>
    </subcellularLocation>
</comment>
<keyword evidence="8" id="KW-0547">Nucleotide-binding</keyword>
<dbReference type="EMBL" id="JABRWM010000006">
    <property type="protein sequence ID" value="NRF19477.1"/>
    <property type="molecule type" value="Genomic_DNA"/>
</dbReference>
<dbReference type="InterPro" id="IPR023299">
    <property type="entry name" value="ATPase_P-typ_cyto_dom_N"/>
</dbReference>
<evidence type="ECO:0000256" key="1">
    <source>
        <dbReference type="ARBA" id="ARBA00004370"/>
    </source>
</evidence>
<dbReference type="Gene3D" id="3.40.1110.10">
    <property type="entry name" value="Calcium-transporting ATPase, cytoplasmic domain N"/>
    <property type="match status" value="1"/>
</dbReference>
<dbReference type="SUPFAM" id="SSF56784">
    <property type="entry name" value="HAD-like"/>
    <property type="match status" value="1"/>
</dbReference>
<feature type="domain" description="P-type ATPase A" evidence="9">
    <location>
        <begin position="108"/>
        <end position="207"/>
    </location>
</feature>
<dbReference type="RefSeq" id="WP_081859439.1">
    <property type="nucleotide sequence ID" value="NZ_CP121246.1"/>
</dbReference>
<evidence type="ECO:0000256" key="8">
    <source>
        <dbReference type="RuleBase" id="RU362081"/>
    </source>
</evidence>
<dbReference type="NCBIfam" id="TIGR01525">
    <property type="entry name" value="ATPase-IB_hvy"/>
    <property type="match status" value="1"/>
</dbReference>
<accession>A0AA44IYJ0</accession>
<feature type="transmembrane region" description="Helical" evidence="8">
    <location>
        <begin position="58"/>
        <end position="83"/>
    </location>
</feature>
<dbReference type="InterPro" id="IPR023214">
    <property type="entry name" value="HAD_sf"/>
</dbReference>
<keyword evidence="8" id="KW-0479">Metal-binding</keyword>
<dbReference type="PANTHER" id="PTHR48085">
    <property type="entry name" value="CADMIUM/ZINC-TRANSPORTING ATPASE HMA2-RELATED"/>
    <property type="match status" value="1"/>
</dbReference>
<organism evidence="10 11">
    <name type="scientific">Agrobacterium pusense</name>
    <dbReference type="NCBI Taxonomy" id="648995"/>
    <lineage>
        <taxon>Bacteria</taxon>
        <taxon>Pseudomonadati</taxon>
        <taxon>Pseudomonadota</taxon>
        <taxon>Alphaproteobacteria</taxon>
        <taxon>Hyphomicrobiales</taxon>
        <taxon>Rhizobiaceae</taxon>
        <taxon>Rhizobium/Agrobacterium group</taxon>
        <taxon>Agrobacterium</taxon>
    </lineage>
</organism>
<feature type="transmembrane region" description="Helical" evidence="8">
    <location>
        <begin position="223"/>
        <end position="242"/>
    </location>
</feature>
<name>A0AA44IYJ0_9HYPH</name>
<keyword evidence="4 8" id="KW-1133">Transmembrane helix</keyword>
<dbReference type="Pfam" id="PF00702">
    <property type="entry name" value="Hydrolase"/>
    <property type="match status" value="1"/>
</dbReference>
<evidence type="ECO:0000313" key="11">
    <source>
        <dbReference type="Proteomes" id="UP001155820"/>
    </source>
</evidence>
<feature type="transmembrane region" description="Helical" evidence="8">
    <location>
        <begin position="550"/>
        <end position="569"/>
    </location>
</feature>
<protein>
    <recommendedName>
        <fullName evidence="6">P-type Zn(2+) transporter</fullName>
        <ecNumber evidence="6">7.2.2.12</ecNumber>
    </recommendedName>
</protein>
<keyword evidence="3 8" id="KW-0812">Transmembrane</keyword>
<dbReference type="InterPro" id="IPR023298">
    <property type="entry name" value="ATPase_P-typ_TM_dom_sf"/>
</dbReference>
<dbReference type="NCBIfam" id="TIGR01512">
    <property type="entry name" value="ATPase-IB2_Cd"/>
    <property type="match status" value="1"/>
</dbReference>
<comment type="similarity">
    <text evidence="2 8">Belongs to the cation transport ATPase (P-type) (TC 3.A.3) family. Type IB subfamily.</text>
</comment>
<reference evidence="10" key="1">
    <citation type="submission" date="2019-07" db="EMBL/GenBank/DDBJ databases">
        <title>FDA dAtabase for Regulatory Grade micrObial Sequences (FDA-ARGOS): Supporting development and validation of Infectious Disease Dx tests.</title>
        <authorList>
            <person name="Bachman M."/>
            <person name="Young C."/>
            <person name="Tallon L."/>
            <person name="Sadzewicz L."/>
            <person name="Vavikolanu K."/>
            <person name="Mehta A."/>
            <person name="Aluvathingal J."/>
            <person name="Nadendla S."/>
            <person name="Nandy P."/>
            <person name="Geyer C."/>
            <person name="Yan Y."/>
            <person name="Sichtig H."/>
        </authorList>
    </citation>
    <scope>NUCLEOTIDE SEQUENCE</scope>
    <source>
        <strain evidence="10">FDAARGOS_618</strain>
    </source>
</reference>
<dbReference type="Gene3D" id="2.70.150.10">
    <property type="entry name" value="Calcium-transporting ATPase, cytoplasmic transduction domain A"/>
    <property type="match status" value="1"/>
</dbReference>
<comment type="caution">
    <text evidence="10">The sequence shown here is derived from an EMBL/GenBank/DDBJ whole genome shotgun (WGS) entry which is preliminary data.</text>
</comment>
<dbReference type="AlphaFoldDB" id="A0AA44IYJ0"/>
<feature type="transmembrane region" description="Helical" evidence="8">
    <location>
        <begin position="28"/>
        <end position="46"/>
    </location>
</feature>
<dbReference type="InterPro" id="IPR001757">
    <property type="entry name" value="P_typ_ATPase"/>
</dbReference>
<dbReference type="Gene3D" id="3.40.50.1000">
    <property type="entry name" value="HAD superfamily/HAD-like"/>
    <property type="match status" value="1"/>
</dbReference>
<dbReference type="SUPFAM" id="SSF81653">
    <property type="entry name" value="Calcium ATPase, transduction domain A"/>
    <property type="match status" value="1"/>
</dbReference>
<keyword evidence="8" id="KW-0067">ATP-binding</keyword>
<gene>
    <name evidence="10" type="primary">cadA</name>
    <name evidence="10" type="ORF">FOB26_10445</name>
</gene>
<keyword evidence="8" id="KW-1003">Cell membrane</keyword>
<sequence length="598" mass="62466">MLLPIFPILGLAVGVGAQYGNLIGLSKFALIAGTIPVLLTLVFQILKSLRAGELGLDLIAMISMTGALVFGEYMAGAVVALMYSGGQYLEHAAEGRARREMTALLSRAPRKANRRNGNHIEEVSIEEIDMGDVLVVRRGDLVPVDGIIGDDIATLDESALTGEPLPVKRNRGETVLSGAANAGDLFEMTATTRAADSTYAGILRLVETAQRSKAPMARMADRYALLFLVVTIGLASLAWMLSGDPVRAVAVLVIATPCPLILAVPIAWTAGVSRVARLGLLVKGARVLEGLGTIRILVIDKTGTLTEGSPTLSGIDAAIPEAELLRLSASLDQASNHVAAKALVQAAQARTMELSQPTNVAENPGEGVSGIVDGRNVAIGGIAYIADKLGIDIPHADRPGTMAAAVAIDGNFGGILLFSDRLRDGSDAVLRNFKEIGVNRIILATGDRQDVAKMISADLPLDEVRAELSPAQKIEIVNAEKRKQPVLMIGDGVNDAPALAAADIGLAMGVHGSAAATEAADAVLLVDRLDLVVQGIRISRRCRQIATQSVVAGMGLSTLGMLAAAFGYLTAVEGALLQQVIDVVVILNALRVLNIRTG</sequence>
<dbReference type="PANTHER" id="PTHR48085:SF5">
    <property type="entry name" value="CADMIUM_ZINC-TRANSPORTING ATPASE HMA4-RELATED"/>
    <property type="match status" value="1"/>
</dbReference>
<evidence type="ECO:0000256" key="4">
    <source>
        <dbReference type="ARBA" id="ARBA00022989"/>
    </source>
</evidence>
<evidence type="ECO:0000256" key="5">
    <source>
        <dbReference type="ARBA" id="ARBA00023136"/>
    </source>
</evidence>